<dbReference type="EMBL" id="CP094358">
    <property type="protein sequence ID" value="UOB16815.1"/>
    <property type="molecule type" value="Genomic_DNA"/>
</dbReference>
<dbReference type="Proteomes" id="UP000831290">
    <property type="component" value="Chromosome"/>
</dbReference>
<name>A0A9E6ZMA2_9FLAO</name>
<dbReference type="KEGG" id="fbm:MQE35_13855"/>
<gene>
    <name evidence="1" type="ORF">MQE35_13855</name>
</gene>
<accession>A0A9E6ZMA2</accession>
<dbReference type="RefSeq" id="WP_255842057.1">
    <property type="nucleotide sequence ID" value="NZ_CP094358.1"/>
</dbReference>
<protein>
    <submittedName>
        <fullName evidence="1">Uncharacterized protein</fullName>
    </submittedName>
</protein>
<reference evidence="1" key="1">
    <citation type="submission" date="2022-03" db="EMBL/GenBank/DDBJ databases">
        <title>Description of Abyssus ytuae gen. nov., sp. nov., a novel member of the family Flavobacteriaceae isolated from the sediment of Mariana Trench.</title>
        <authorList>
            <person name="Zhang J."/>
            <person name="Xu X."/>
        </authorList>
    </citation>
    <scope>NUCLEOTIDE SEQUENCE</scope>
    <source>
        <strain evidence="1">MT3330</strain>
    </source>
</reference>
<keyword evidence="2" id="KW-1185">Reference proteome</keyword>
<evidence type="ECO:0000313" key="1">
    <source>
        <dbReference type="EMBL" id="UOB16815.1"/>
    </source>
</evidence>
<organism evidence="1 2">
    <name type="scientific">Abyssalbus ytuae</name>
    <dbReference type="NCBI Taxonomy" id="2926907"/>
    <lineage>
        <taxon>Bacteria</taxon>
        <taxon>Pseudomonadati</taxon>
        <taxon>Bacteroidota</taxon>
        <taxon>Flavobacteriia</taxon>
        <taxon>Flavobacteriales</taxon>
        <taxon>Flavobacteriaceae</taxon>
        <taxon>Abyssalbus</taxon>
    </lineage>
</organism>
<sequence length="69" mass="8107">MRNPYNYFFHHDTGTYQFITKNNITYRVAFIEDSTLTTVSTTGMTFDSIYQVVIEKISDELEPLDARVF</sequence>
<proteinExistence type="predicted"/>
<evidence type="ECO:0000313" key="2">
    <source>
        <dbReference type="Proteomes" id="UP000831290"/>
    </source>
</evidence>
<dbReference type="AlphaFoldDB" id="A0A9E6ZMA2"/>